<feature type="region of interest" description="Disordered" evidence="4">
    <location>
        <begin position="23"/>
        <end position="46"/>
    </location>
</feature>
<feature type="coiled-coil region" evidence="3">
    <location>
        <begin position="518"/>
        <end position="626"/>
    </location>
</feature>
<dbReference type="Gene3D" id="3.40.850.10">
    <property type="entry name" value="Kinesin motor domain"/>
    <property type="match status" value="1"/>
</dbReference>
<feature type="compositionally biased region" description="Basic and acidic residues" evidence="4">
    <location>
        <begin position="27"/>
        <end position="37"/>
    </location>
</feature>
<dbReference type="Proteomes" id="UP001605036">
    <property type="component" value="Unassembled WGS sequence"/>
</dbReference>
<dbReference type="GO" id="GO:0003774">
    <property type="term" value="F:cytoskeletal motor activity"/>
    <property type="evidence" value="ECO:0007669"/>
    <property type="project" value="UniProtKB-UniRule"/>
</dbReference>
<name>A0ABD1Z0D0_9MARC</name>
<keyword evidence="1 2" id="KW-0505">Motor protein</keyword>
<dbReference type="InterPro" id="IPR001752">
    <property type="entry name" value="Kinesin_motor_dom"/>
</dbReference>
<feature type="compositionally biased region" description="Polar residues" evidence="4">
    <location>
        <begin position="1124"/>
        <end position="1135"/>
    </location>
</feature>
<dbReference type="GO" id="GO:0005524">
    <property type="term" value="F:ATP binding"/>
    <property type="evidence" value="ECO:0007669"/>
    <property type="project" value="UniProtKB-UniRule"/>
</dbReference>
<evidence type="ECO:0000256" key="1">
    <source>
        <dbReference type="ARBA" id="ARBA00023175"/>
    </source>
</evidence>
<dbReference type="PROSITE" id="PS50067">
    <property type="entry name" value="KINESIN_MOTOR_2"/>
    <property type="match status" value="1"/>
</dbReference>
<dbReference type="SMART" id="SM00129">
    <property type="entry name" value="KISc"/>
    <property type="match status" value="1"/>
</dbReference>
<dbReference type="InterPro" id="IPR036961">
    <property type="entry name" value="Kinesin_motor_dom_sf"/>
</dbReference>
<dbReference type="PRINTS" id="PR00380">
    <property type="entry name" value="KINESINHEAVY"/>
</dbReference>
<comment type="similarity">
    <text evidence="2">Belongs to the TRAFAC class myosin-kinesin ATPase superfamily. Kinesin family.</text>
</comment>
<feature type="compositionally biased region" description="Low complexity" evidence="4">
    <location>
        <begin position="800"/>
        <end position="821"/>
    </location>
</feature>
<keyword evidence="7" id="KW-1185">Reference proteome</keyword>
<keyword evidence="2" id="KW-0067">ATP-binding</keyword>
<gene>
    <name evidence="6" type="ORF">R1flu_007897</name>
</gene>
<proteinExistence type="inferred from homology"/>
<feature type="region of interest" description="Disordered" evidence="4">
    <location>
        <begin position="1263"/>
        <end position="1303"/>
    </location>
</feature>
<evidence type="ECO:0000256" key="3">
    <source>
        <dbReference type="SAM" id="Coils"/>
    </source>
</evidence>
<feature type="coiled-coil region" evidence="3">
    <location>
        <begin position="114"/>
        <end position="148"/>
    </location>
</feature>
<sequence>MTDRSVQLRYAFAAPFSAVSYDRKRKSSTELGRESSGKKANLGLRSKNHDFSSQRRVFERETLKAKEETCWNLSVDSRKASDVYHGDTYDEMSGQGHTPVYRSQPGRRVSIKGNAALTSKILSLKERLANTRMECLELRQEASDLQEYSTVKITRATRYLGVLSDKARKLDQVALDWEARVTPIKEEKKKLLNQLLAEKGNVQVNCRVRPQFEDEGAVITSFPDDTTIRLTLPPTASSTLPGKLEFEFDRVYGSHVGQGEIFEDAQPMVQSALDGNNVSIFAYGQSGSGKTYTLEGTGRDPGLFYRAVDELFRLSNTDASPASRTVFHVTMFELQGEQFRDLLQQSVDHSRGLQVEMGEGGRILKLVGERIDSARDFSRVINTGSRNRAVGNYNLDQGASSHLIVTIHIHYTNILLREKHVSKLSFVDMPASDQHLTEEASLEALGDVLAAITSKEDIVPYRMSLLTSILSDSLGGDSKTLVIVNVSPCALDLAETLSCMEFGTRARSRVSDSAVNNQEGVQAELAEKQNEITKLQEENQRLEKALKEADEQCATLLSAMQKASLQEKAKEVEDGLAKSAQAWELQQAKQAISEAVLTNKRLEEELAKRDELIERLHEENEKLFERLTKPIQSAQNEAAASGLKDADESSLRSPGGNAATSDKDISIPHNQDSPGGTLVTAPPSAVLNVKTTPAGEYLSAALLDFNPEQYDSPAAIGDGANKLLMLVLAAVIKAGAAREHEMLAEIRDAVFTFVRRMESRAVMDTMLVSRVRILYIRSLCSRSSELQSIQLPPIDKFLERAGSGTPSRRSSSRESSPGRAPLLSPKLFHHSKSNVDDCVTRFRVHLGHEKRSKISSFFDKLRSGDFHHHHHHHHGQTLTGSKLRETSEDARYYAIGNKALAALFVHTPAGELQRQIRAWLAQNIDPLASPNGEAVEAQLESLSTAIMDGWMSGLGVPQRPSTDALGQLLSDYTKLVYTSELQHLKDISATLATEEAEDLAQVAQLRSGLESVEHKRRKVMQQMRSDVALLTKEEGGSPFRTPSSANEDARIASLISLEDILKQADDIVREARQKVGSSSLKKVLFTRMSTLSERMPTLLPIDYACAQKAINEAQQAVEQIQEAGHQSQRSESSLSDAYDAIPTSGEPEDADGDVVQWSVLQFNNGTAQPLVLKCGATPSLELVVKAPGRLQDKNGKEVVSVVPAPSALNGLSLDEIRQILSQVPEAFSNLALARSADGTRARYTRLYRTLAVRVPALRGSVSNLDSDSSKDLAGLHSSSSKWQSQNHGRRRSDVEDLSGEEPH</sequence>
<feature type="binding site" evidence="2">
    <location>
        <begin position="284"/>
        <end position="291"/>
    </location>
    <ligand>
        <name>ATP</name>
        <dbReference type="ChEBI" id="CHEBI:30616"/>
    </ligand>
</feature>
<feature type="region of interest" description="Disordered" evidence="4">
    <location>
        <begin position="634"/>
        <end position="678"/>
    </location>
</feature>
<feature type="region of interest" description="Disordered" evidence="4">
    <location>
        <begin position="1118"/>
        <end position="1149"/>
    </location>
</feature>
<dbReference type="Pfam" id="PF00225">
    <property type="entry name" value="Kinesin"/>
    <property type="match status" value="1"/>
</dbReference>
<accession>A0ABD1Z0D0</accession>
<keyword evidence="2" id="KW-0547">Nucleotide-binding</keyword>
<dbReference type="EMBL" id="JBHFFA010000003">
    <property type="protein sequence ID" value="KAL2636418.1"/>
    <property type="molecule type" value="Genomic_DNA"/>
</dbReference>
<feature type="region of interest" description="Disordered" evidence="4">
    <location>
        <begin position="800"/>
        <end position="826"/>
    </location>
</feature>
<evidence type="ECO:0000313" key="6">
    <source>
        <dbReference type="EMBL" id="KAL2636418.1"/>
    </source>
</evidence>
<organism evidence="6 7">
    <name type="scientific">Riccia fluitans</name>
    <dbReference type="NCBI Taxonomy" id="41844"/>
    <lineage>
        <taxon>Eukaryota</taxon>
        <taxon>Viridiplantae</taxon>
        <taxon>Streptophyta</taxon>
        <taxon>Embryophyta</taxon>
        <taxon>Marchantiophyta</taxon>
        <taxon>Marchantiopsida</taxon>
        <taxon>Marchantiidae</taxon>
        <taxon>Marchantiales</taxon>
        <taxon>Ricciaceae</taxon>
        <taxon>Riccia</taxon>
    </lineage>
</organism>
<dbReference type="InterPro" id="IPR027640">
    <property type="entry name" value="Kinesin-like_fam"/>
</dbReference>
<protein>
    <recommendedName>
        <fullName evidence="5">Kinesin motor domain-containing protein</fullName>
    </recommendedName>
</protein>
<evidence type="ECO:0000256" key="4">
    <source>
        <dbReference type="SAM" id="MobiDB-lite"/>
    </source>
</evidence>
<dbReference type="SUPFAM" id="SSF52540">
    <property type="entry name" value="P-loop containing nucleoside triphosphate hydrolases"/>
    <property type="match status" value="1"/>
</dbReference>
<dbReference type="PANTHER" id="PTHR47972">
    <property type="entry name" value="KINESIN-LIKE PROTEIN KLP-3"/>
    <property type="match status" value="1"/>
</dbReference>
<reference evidence="6 7" key="1">
    <citation type="submission" date="2024-09" db="EMBL/GenBank/DDBJ databases">
        <title>Chromosome-scale assembly of Riccia fluitans.</title>
        <authorList>
            <person name="Paukszto L."/>
            <person name="Sawicki J."/>
            <person name="Karawczyk K."/>
            <person name="Piernik-Szablinska J."/>
            <person name="Szczecinska M."/>
            <person name="Mazdziarz M."/>
        </authorList>
    </citation>
    <scope>NUCLEOTIDE SEQUENCE [LARGE SCALE GENOMIC DNA]</scope>
    <source>
        <strain evidence="6">Rf_01</strain>
        <tissue evidence="6">Aerial parts of the thallus</tissue>
    </source>
</reference>
<keyword evidence="3" id="KW-0175">Coiled coil</keyword>
<evidence type="ECO:0000256" key="2">
    <source>
        <dbReference type="PROSITE-ProRule" id="PRU00283"/>
    </source>
</evidence>
<comment type="caution">
    <text evidence="6">The sequence shown here is derived from an EMBL/GenBank/DDBJ whole genome shotgun (WGS) entry which is preliminary data.</text>
</comment>
<evidence type="ECO:0000313" key="7">
    <source>
        <dbReference type="Proteomes" id="UP001605036"/>
    </source>
</evidence>
<evidence type="ECO:0000259" key="5">
    <source>
        <dbReference type="PROSITE" id="PS50067"/>
    </source>
</evidence>
<feature type="compositionally biased region" description="Polar residues" evidence="4">
    <location>
        <begin position="1276"/>
        <end position="1286"/>
    </location>
</feature>
<feature type="domain" description="Kinesin motor" evidence="5">
    <location>
        <begin position="201"/>
        <end position="509"/>
    </location>
</feature>
<dbReference type="InterPro" id="IPR027417">
    <property type="entry name" value="P-loop_NTPase"/>
</dbReference>
<dbReference type="PANTHER" id="PTHR47972:SF22">
    <property type="entry name" value="KINESIN-LIKE PROTEIN KIN-14A-RELATED"/>
    <property type="match status" value="1"/>
</dbReference>